<gene>
    <name evidence="1" type="ORF">GJ744_010608</name>
</gene>
<evidence type="ECO:0000313" key="2">
    <source>
        <dbReference type="Proteomes" id="UP000606974"/>
    </source>
</evidence>
<dbReference type="InterPro" id="IPR051159">
    <property type="entry name" value="Hexapeptide_acetyltransf"/>
</dbReference>
<evidence type="ECO:0008006" key="3">
    <source>
        <dbReference type="Google" id="ProtNLM"/>
    </source>
</evidence>
<dbReference type="EMBL" id="JAACFV010000007">
    <property type="protein sequence ID" value="KAF7513212.1"/>
    <property type="molecule type" value="Genomic_DNA"/>
</dbReference>
<reference evidence="1" key="1">
    <citation type="submission" date="2020-02" db="EMBL/GenBank/DDBJ databases">
        <authorList>
            <person name="Palmer J.M."/>
        </authorList>
    </citation>
    <scope>NUCLEOTIDE SEQUENCE</scope>
    <source>
        <strain evidence="1">EPUS1.4</strain>
        <tissue evidence="1">Thallus</tissue>
    </source>
</reference>
<dbReference type="InterPro" id="IPR011004">
    <property type="entry name" value="Trimer_LpxA-like_sf"/>
</dbReference>
<organism evidence="1 2">
    <name type="scientific">Endocarpon pusillum</name>
    <dbReference type="NCBI Taxonomy" id="364733"/>
    <lineage>
        <taxon>Eukaryota</taxon>
        <taxon>Fungi</taxon>
        <taxon>Dikarya</taxon>
        <taxon>Ascomycota</taxon>
        <taxon>Pezizomycotina</taxon>
        <taxon>Eurotiomycetes</taxon>
        <taxon>Chaetothyriomycetidae</taxon>
        <taxon>Verrucariales</taxon>
        <taxon>Verrucariaceae</taxon>
        <taxon>Endocarpon</taxon>
    </lineage>
</organism>
<comment type="caution">
    <text evidence="1">The sequence shown here is derived from an EMBL/GenBank/DDBJ whole genome shotgun (WGS) entry which is preliminary data.</text>
</comment>
<dbReference type="Pfam" id="PF00132">
    <property type="entry name" value="Hexapep"/>
    <property type="match status" value="1"/>
</dbReference>
<accession>A0A8H7ARZ7</accession>
<dbReference type="SUPFAM" id="SSF51161">
    <property type="entry name" value="Trimeric LpxA-like enzymes"/>
    <property type="match status" value="1"/>
</dbReference>
<dbReference type="Gene3D" id="2.160.10.10">
    <property type="entry name" value="Hexapeptide repeat proteins"/>
    <property type="match status" value="1"/>
</dbReference>
<evidence type="ECO:0000313" key="1">
    <source>
        <dbReference type="EMBL" id="KAF7513212.1"/>
    </source>
</evidence>
<sequence>MEPWVVGPVRAEYGFNICHGQASYVNWNSTFFDCNPVTIGTRTLVGPNCSFHGELHHRSCRENDDSGPFFDKPITVGDDCWIGGNVVVLAGVTIDRGSTVGAGNVVTKDVPSFHVVAGNPARILRKINTAMDHDSETSKV</sequence>
<protein>
    <recommendedName>
        <fullName evidence="3">Mannose-1-phosphate guanylyltransferase</fullName>
    </recommendedName>
</protein>
<dbReference type="AlphaFoldDB" id="A0A8H7ARZ7"/>
<keyword evidence="2" id="KW-1185">Reference proteome</keyword>
<dbReference type="InterPro" id="IPR001451">
    <property type="entry name" value="Hexapep"/>
</dbReference>
<dbReference type="Proteomes" id="UP000606974">
    <property type="component" value="Unassembled WGS sequence"/>
</dbReference>
<proteinExistence type="predicted"/>
<dbReference type="GO" id="GO:0008374">
    <property type="term" value="F:O-acyltransferase activity"/>
    <property type="evidence" value="ECO:0007669"/>
    <property type="project" value="TreeGrafter"/>
</dbReference>
<dbReference type="PANTHER" id="PTHR23416:SF54">
    <property type="entry name" value="ACETYLTRANSFERASE, CYSE_LACA_LPXA_NODL FAMILY (AFU_ORTHOLOGUE AFUA_2G08430)-RELATED"/>
    <property type="match status" value="1"/>
</dbReference>
<dbReference type="PANTHER" id="PTHR23416">
    <property type="entry name" value="SIALIC ACID SYNTHASE-RELATED"/>
    <property type="match status" value="1"/>
</dbReference>
<name>A0A8H7ARZ7_9EURO</name>
<dbReference type="OrthoDB" id="25818at2759"/>